<gene>
    <name evidence="1" type="ORF">ANN_26536</name>
</gene>
<protein>
    <submittedName>
        <fullName evidence="1">Uncharacterized protein</fullName>
    </submittedName>
</protein>
<accession>A0ABQ8RYM9</accession>
<comment type="caution">
    <text evidence="1">The sequence shown here is derived from an EMBL/GenBank/DDBJ whole genome shotgun (WGS) entry which is preliminary data.</text>
</comment>
<name>A0ABQ8RYM9_PERAM</name>
<organism evidence="1 2">
    <name type="scientific">Periplaneta americana</name>
    <name type="common">American cockroach</name>
    <name type="synonym">Blatta americana</name>
    <dbReference type="NCBI Taxonomy" id="6978"/>
    <lineage>
        <taxon>Eukaryota</taxon>
        <taxon>Metazoa</taxon>
        <taxon>Ecdysozoa</taxon>
        <taxon>Arthropoda</taxon>
        <taxon>Hexapoda</taxon>
        <taxon>Insecta</taxon>
        <taxon>Pterygota</taxon>
        <taxon>Neoptera</taxon>
        <taxon>Polyneoptera</taxon>
        <taxon>Dictyoptera</taxon>
        <taxon>Blattodea</taxon>
        <taxon>Blattoidea</taxon>
        <taxon>Blattidae</taxon>
        <taxon>Blattinae</taxon>
        <taxon>Periplaneta</taxon>
    </lineage>
</organism>
<evidence type="ECO:0000313" key="2">
    <source>
        <dbReference type="Proteomes" id="UP001148838"/>
    </source>
</evidence>
<keyword evidence="2" id="KW-1185">Reference proteome</keyword>
<dbReference type="EMBL" id="JAJSOF020000039">
    <property type="protein sequence ID" value="KAJ4426737.1"/>
    <property type="molecule type" value="Genomic_DNA"/>
</dbReference>
<proteinExistence type="predicted"/>
<reference evidence="1 2" key="1">
    <citation type="journal article" date="2022" name="Allergy">
        <title>Genome assembly and annotation of Periplaneta americana reveal a comprehensive cockroach allergen profile.</title>
        <authorList>
            <person name="Wang L."/>
            <person name="Xiong Q."/>
            <person name="Saelim N."/>
            <person name="Wang L."/>
            <person name="Nong W."/>
            <person name="Wan A.T."/>
            <person name="Shi M."/>
            <person name="Liu X."/>
            <person name="Cao Q."/>
            <person name="Hui J.H.L."/>
            <person name="Sookrung N."/>
            <person name="Leung T.F."/>
            <person name="Tungtrongchitr A."/>
            <person name="Tsui S.K.W."/>
        </authorList>
    </citation>
    <scope>NUCLEOTIDE SEQUENCE [LARGE SCALE GENOMIC DNA]</scope>
    <source>
        <strain evidence="1">PWHHKU_190912</strain>
    </source>
</reference>
<sequence length="388" mass="43719">MSPPSNEKSCKYSYTSVQSFWKYHRTPVVEGVSKQCFRFPTLIQRCNSILKYQPRRASLHTHTVQEICCCHTQNPQGARPLAADRLRHLIDLCISFNSEAHWVNLMLYAYIALRVPEKSTNKSLISKIKENINNFQNPSFTESIRTKKKSPHISLAQRIERKIAEGDIRNAVRILSSDMGIAEYNQLTYEELLSKHPPPSRPSTFPDAPVITANHPSFSESDVLHAIKSFPQGSASGIDGLRPQHLVDLVSISAGDSGKKLLSSITNLCNFLSQGKSLIWDFTCVDTLALSHLKSSVNYAGSAAESAYHAKRRKCEHLTSNYIFVAFAVETFGPWCRDAKDLLTQIGTRLLSRTGDPRCINFLRQRIGIAVQRGMLPPSWDHFLTLFR</sequence>
<evidence type="ECO:0000313" key="1">
    <source>
        <dbReference type="EMBL" id="KAJ4426737.1"/>
    </source>
</evidence>
<dbReference type="Proteomes" id="UP001148838">
    <property type="component" value="Unassembled WGS sequence"/>
</dbReference>